<evidence type="ECO:0000313" key="2">
    <source>
        <dbReference type="EMBL" id="SFI09697.1"/>
    </source>
</evidence>
<dbReference type="STRING" id="1576369.SAMN05421753_105212"/>
<evidence type="ECO:0000313" key="3">
    <source>
        <dbReference type="Proteomes" id="UP000199518"/>
    </source>
</evidence>
<evidence type="ECO:0008006" key="4">
    <source>
        <dbReference type="Google" id="ProtNLM"/>
    </source>
</evidence>
<keyword evidence="1" id="KW-1133">Transmembrane helix</keyword>
<keyword evidence="3" id="KW-1185">Reference proteome</keyword>
<keyword evidence="1" id="KW-0472">Membrane</keyword>
<keyword evidence="1" id="KW-0812">Transmembrane</keyword>
<feature type="transmembrane region" description="Helical" evidence="1">
    <location>
        <begin position="21"/>
        <end position="41"/>
    </location>
</feature>
<evidence type="ECO:0000256" key="1">
    <source>
        <dbReference type="SAM" id="Phobius"/>
    </source>
</evidence>
<dbReference type="PROSITE" id="PS00409">
    <property type="entry name" value="PROKAR_NTER_METHYL"/>
    <property type="match status" value="1"/>
</dbReference>
<dbReference type="AlphaFoldDB" id="A0A1I3FEV0"/>
<proteinExistence type="predicted"/>
<dbReference type="Proteomes" id="UP000199518">
    <property type="component" value="Unassembled WGS sequence"/>
</dbReference>
<reference evidence="3" key="1">
    <citation type="submission" date="2016-10" db="EMBL/GenBank/DDBJ databases">
        <authorList>
            <person name="Varghese N."/>
            <person name="Submissions S."/>
        </authorList>
    </citation>
    <scope>NUCLEOTIDE SEQUENCE [LARGE SCALE GENOMIC DNA]</scope>
    <source>
        <strain evidence="3">DSM 26348</strain>
    </source>
</reference>
<organism evidence="2 3">
    <name type="scientific">Planctomicrobium piriforme</name>
    <dbReference type="NCBI Taxonomy" id="1576369"/>
    <lineage>
        <taxon>Bacteria</taxon>
        <taxon>Pseudomonadati</taxon>
        <taxon>Planctomycetota</taxon>
        <taxon>Planctomycetia</taxon>
        <taxon>Planctomycetales</taxon>
        <taxon>Planctomycetaceae</taxon>
        <taxon>Planctomicrobium</taxon>
    </lineage>
</organism>
<dbReference type="InterPro" id="IPR012902">
    <property type="entry name" value="N_methyl_site"/>
</dbReference>
<gene>
    <name evidence="2" type="ORF">SAMN05421753_105212</name>
</gene>
<sequence length="184" mass="19481">MFQSHNQSRSSTARSRTTRRSGISLIEMLVVISLTGTIGVLTAQTMVLLIRLGNASHDQTAEAIACERLGRAFRRDVHAAEAVEFKPAEAGAAMTLHLPGEMTITYEPVENGARRTQTAPAAVISNDEFVLLLHAASFQGEGNAVELLLTPVSSSDRVSVPSLPPLKVVAIRGSDALHTTGGAP</sequence>
<dbReference type="EMBL" id="FOQD01000005">
    <property type="protein sequence ID" value="SFI09697.1"/>
    <property type="molecule type" value="Genomic_DNA"/>
</dbReference>
<name>A0A1I3FEV0_9PLAN</name>
<accession>A0A1I3FEV0</accession>
<protein>
    <recommendedName>
        <fullName evidence="4">Prepilin-type N-terminal cleavage/methylation domain-containing protein</fullName>
    </recommendedName>
</protein>